<dbReference type="STRING" id="316055.RPE_4144"/>
<feature type="binding site" description="covalent" evidence="16">
    <location>
        <position position="76"/>
    </location>
    <ligand>
        <name>heme</name>
        <dbReference type="ChEBI" id="CHEBI:30413"/>
        <label>2</label>
    </ligand>
</feature>
<keyword evidence="11" id="KW-1133">Transmembrane helix</keyword>
<feature type="binding site" description="axial binding residue" evidence="17">
    <location>
        <position position="77"/>
    </location>
    <ligand>
        <name>heme</name>
        <dbReference type="ChEBI" id="CHEBI:30413"/>
        <label>2</label>
    </ligand>
    <ligandPart>
        <name>Fe</name>
        <dbReference type="ChEBI" id="CHEBI:18248"/>
    </ligandPart>
</feature>
<feature type="binding site" description="covalent" evidence="16">
    <location>
        <position position="73"/>
    </location>
    <ligand>
        <name>heme</name>
        <dbReference type="ChEBI" id="CHEBI:30413"/>
        <label>2</label>
    </ligand>
</feature>
<evidence type="ECO:0000256" key="8">
    <source>
        <dbReference type="ARBA" id="ARBA00022692"/>
    </source>
</evidence>
<accession>Q07J15</accession>
<evidence type="ECO:0000256" key="2">
    <source>
        <dbReference type="ARBA" id="ARBA00006417"/>
    </source>
</evidence>
<keyword evidence="13 15" id="KW-0472">Membrane</keyword>
<dbReference type="Pfam" id="PF03264">
    <property type="entry name" value="Cytochrom_NNT"/>
    <property type="match status" value="1"/>
</dbReference>
<feature type="binding site" description="covalent" evidence="16">
    <location>
        <position position="326"/>
    </location>
    <ligand>
        <name>heme</name>
        <dbReference type="ChEBI" id="CHEBI:30413"/>
        <label>5</label>
    </ligand>
</feature>
<keyword evidence="10 15" id="KW-0249">Electron transport</keyword>
<feature type="binding site" description="covalent" evidence="16">
    <location>
        <position position="136"/>
    </location>
    <ligand>
        <name>heme</name>
        <dbReference type="ChEBI" id="CHEBI:30413"/>
        <label>3</label>
    </ligand>
</feature>
<keyword evidence="4 15" id="KW-0813">Transport</keyword>
<organism evidence="19">
    <name type="scientific">Rhodopseudomonas palustris (strain BisA53)</name>
    <dbReference type="NCBI Taxonomy" id="316055"/>
    <lineage>
        <taxon>Bacteria</taxon>
        <taxon>Pseudomonadati</taxon>
        <taxon>Pseudomonadota</taxon>
        <taxon>Alphaproteobacteria</taxon>
        <taxon>Hyphomicrobiales</taxon>
        <taxon>Nitrobacteraceae</taxon>
        <taxon>Rhodopseudomonas</taxon>
    </lineage>
</organism>
<feature type="binding site" description="covalent" evidence="16">
    <location>
        <position position="46"/>
    </location>
    <ligand>
        <name>heme</name>
        <dbReference type="ChEBI" id="CHEBI:30413"/>
        <label>1</label>
    </ligand>
</feature>
<feature type="domain" description="NapC/NirT cytochrome c N-terminal" evidence="18">
    <location>
        <begin position="8"/>
        <end position="178"/>
    </location>
</feature>
<feature type="binding site" description="covalent" evidence="16">
    <location>
        <position position="133"/>
    </location>
    <ligand>
        <name>heme</name>
        <dbReference type="ChEBI" id="CHEBI:30413"/>
        <label>3</label>
    </ligand>
</feature>
<dbReference type="HOGENOM" id="CLU_058814_0_0_5"/>
<evidence type="ECO:0000256" key="7">
    <source>
        <dbReference type="ARBA" id="ARBA00022617"/>
    </source>
</evidence>
<gene>
    <name evidence="19" type="ordered locus">RPE_4144</name>
</gene>
<dbReference type="GO" id="GO:0020037">
    <property type="term" value="F:heme binding"/>
    <property type="evidence" value="ECO:0007669"/>
    <property type="project" value="UniProtKB-UniRule"/>
</dbReference>
<dbReference type="FunFam" id="1.10.3820.10:FF:000001">
    <property type="entry name" value="Cytochrome c-type protein"/>
    <property type="match status" value="1"/>
</dbReference>
<dbReference type="OrthoDB" id="7360653at2"/>
<evidence type="ECO:0000256" key="1">
    <source>
        <dbReference type="ARBA" id="ARBA00004249"/>
    </source>
</evidence>
<feature type="binding site" description="axial binding residue" evidence="17">
    <location>
        <position position="330"/>
    </location>
    <ligand>
        <name>heme</name>
        <dbReference type="ChEBI" id="CHEBI:30413"/>
        <label>5</label>
    </ligand>
    <ligandPart>
        <name>Fe</name>
        <dbReference type="ChEBI" id="CHEBI:18248"/>
    </ligandPart>
</feature>
<evidence type="ECO:0000256" key="3">
    <source>
        <dbReference type="ARBA" id="ARBA00007395"/>
    </source>
</evidence>
<evidence type="ECO:0000256" key="13">
    <source>
        <dbReference type="ARBA" id="ARBA00023136"/>
    </source>
</evidence>
<evidence type="ECO:0000256" key="14">
    <source>
        <dbReference type="ARBA" id="ARBA00055242"/>
    </source>
</evidence>
<dbReference type="AlphaFoldDB" id="Q07J15"/>
<reference evidence="19" key="1">
    <citation type="submission" date="2006-09" db="EMBL/GenBank/DDBJ databases">
        <title>Complete sequence of Rhodopseudomonas palustris BisA53.</title>
        <authorList>
            <consortium name="US DOE Joint Genome Institute"/>
            <person name="Copeland A."/>
            <person name="Lucas S."/>
            <person name="Lapidus A."/>
            <person name="Barry K."/>
            <person name="Detter J.C."/>
            <person name="Glavina del Rio T."/>
            <person name="Hammon N."/>
            <person name="Israni S."/>
            <person name="Dalin E."/>
            <person name="Tice H."/>
            <person name="Pitluck S."/>
            <person name="Chain P."/>
            <person name="Malfatti S."/>
            <person name="Shin M."/>
            <person name="Vergez L."/>
            <person name="Schmutz J."/>
            <person name="Larimer F."/>
            <person name="Land M."/>
            <person name="Hauser L."/>
            <person name="Pelletier D.A."/>
            <person name="Kyrpides N."/>
            <person name="Kim E."/>
            <person name="Harwood C.S."/>
            <person name="Oda Y."/>
            <person name="Richardson P."/>
        </authorList>
    </citation>
    <scope>NUCLEOTIDE SEQUENCE [LARGE SCALE GENOMIC DNA]</scope>
    <source>
        <strain evidence="19">BisA53</strain>
    </source>
</reference>
<dbReference type="GO" id="GO:0005886">
    <property type="term" value="C:plasma membrane"/>
    <property type="evidence" value="ECO:0007669"/>
    <property type="project" value="UniProtKB-SubCell"/>
</dbReference>
<evidence type="ECO:0000256" key="5">
    <source>
        <dbReference type="ARBA" id="ARBA00022475"/>
    </source>
</evidence>
<evidence type="ECO:0000256" key="15">
    <source>
        <dbReference type="PIRNR" id="PIRNR000014"/>
    </source>
</evidence>
<keyword evidence="7 15" id="KW-0349">Heme</keyword>
<dbReference type="InterPro" id="IPR051174">
    <property type="entry name" value="Cytochrome_c-type_ET"/>
</dbReference>
<evidence type="ECO:0000256" key="4">
    <source>
        <dbReference type="ARBA" id="ARBA00022448"/>
    </source>
</evidence>
<evidence type="ECO:0000313" key="19">
    <source>
        <dbReference type="EMBL" id="ABJ08069.1"/>
    </source>
</evidence>
<dbReference type="GO" id="GO:0009061">
    <property type="term" value="P:anaerobic respiration"/>
    <property type="evidence" value="ECO:0007669"/>
    <property type="project" value="TreeGrafter"/>
</dbReference>
<keyword evidence="6 15" id="KW-0997">Cell inner membrane</keyword>
<dbReference type="KEGG" id="rpe:RPE_4144"/>
<feature type="binding site" description="covalent" evidence="16">
    <location>
        <position position="168"/>
    </location>
    <ligand>
        <name>heme</name>
        <dbReference type="ChEBI" id="CHEBI:30413"/>
        <label>4</label>
    </ligand>
</feature>
<proteinExistence type="inferred from homology"/>
<protein>
    <recommendedName>
        <fullName evidence="15">Cytochrome c-type protein</fullName>
    </recommendedName>
</protein>
<evidence type="ECO:0000256" key="17">
    <source>
        <dbReference type="PIRSR" id="PIRSR000014-2"/>
    </source>
</evidence>
<feature type="binding site" description="covalent" evidence="16">
    <location>
        <position position="165"/>
    </location>
    <ligand>
        <name>heme</name>
        <dbReference type="ChEBI" id="CHEBI:30413"/>
        <label>4</label>
    </ligand>
</feature>
<dbReference type="InterPro" id="IPR009154">
    <property type="entry name" value="Membr-bd_4haem_cyt_TorC"/>
</dbReference>
<dbReference type="PANTHER" id="PTHR30333:SF1">
    <property type="entry name" value="CYTOCHROME C-TYPE PROTEIN NAPC"/>
    <property type="match status" value="1"/>
</dbReference>
<keyword evidence="9 15" id="KW-0479">Metal-binding</keyword>
<evidence type="ECO:0000259" key="18">
    <source>
        <dbReference type="Pfam" id="PF03264"/>
    </source>
</evidence>
<feature type="binding site" description="covalent" evidence="16">
    <location>
        <position position="329"/>
    </location>
    <ligand>
        <name>heme</name>
        <dbReference type="ChEBI" id="CHEBI:30413"/>
        <label>5</label>
    </ligand>
</feature>
<evidence type="ECO:0000256" key="16">
    <source>
        <dbReference type="PIRSR" id="PIRSR000014-1"/>
    </source>
</evidence>
<comment type="similarity">
    <text evidence="3">Belongs to the NapC/NirT/NrfH family.</text>
</comment>
<dbReference type="SUPFAM" id="SSF48695">
    <property type="entry name" value="Multiheme cytochromes"/>
    <property type="match status" value="1"/>
</dbReference>
<evidence type="ECO:0000256" key="9">
    <source>
        <dbReference type="ARBA" id="ARBA00022723"/>
    </source>
</evidence>
<comment type="PTM">
    <text evidence="16">Binds 5 heme groups per subunit.</text>
</comment>
<name>Q07J15_RHOP5</name>
<comment type="similarity">
    <text evidence="2 15">Belongs to the TorC/TorY family.</text>
</comment>
<evidence type="ECO:0000256" key="12">
    <source>
        <dbReference type="ARBA" id="ARBA00023004"/>
    </source>
</evidence>
<evidence type="ECO:0000256" key="6">
    <source>
        <dbReference type="ARBA" id="ARBA00022519"/>
    </source>
</evidence>
<feature type="binding site" description="axial binding residue" evidence="17">
    <location>
        <position position="47"/>
    </location>
    <ligand>
        <name>heme</name>
        <dbReference type="ChEBI" id="CHEBI:30413"/>
        <label>1</label>
    </ligand>
    <ligandPart>
        <name>Fe</name>
        <dbReference type="ChEBI" id="CHEBI:18248"/>
    </ligandPart>
</feature>
<dbReference type="InterPro" id="IPR038266">
    <property type="entry name" value="NapC/NirT_cytc_sf"/>
</dbReference>
<dbReference type="PANTHER" id="PTHR30333">
    <property type="entry name" value="CYTOCHROME C-TYPE PROTEIN"/>
    <property type="match status" value="1"/>
</dbReference>
<evidence type="ECO:0000256" key="11">
    <source>
        <dbReference type="ARBA" id="ARBA00022989"/>
    </source>
</evidence>
<dbReference type="GO" id="GO:0009276">
    <property type="term" value="C:Gram-negative-bacterium-type cell wall"/>
    <property type="evidence" value="ECO:0007669"/>
    <property type="project" value="UniProtKB-UniRule"/>
</dbReference>
<sequence>MNIRWLRSRWSLVAVALVAAAAGVVAWGGVNTAMEATNSLEFCTSCHVMRDNVFQEYKKTVHYTNRSGVRAICSDCHVPRDWIHKVERKLTATKELYHWALGSIDTREKFEAKRHELARHEWDRMRANGSRECRNCHSFEAMDFHKQNAKSAKAMQEAMKAGKTCIDCHKGIAHTLPDVAAGHRAAFAALQTEAAKLAPAVGTTVYAIGSVPFTLDGESEPGGDIAATTAATVRGIASDRLDLELIGWQREGSPELMYQRQGARIAAATLTEAAVARAESLETVTDEDTGTEWIRARLQVSAAPGRFVTSLAPLWGLGAKIHDDNCTLCHVLKPPGFATANDWIGHLNAMKRYTPLDSEEVALLRSYLQNHAKP</sequence>
<keyword evidence="8" id="KW-0812">Transmembrane</keyword>
<feature type="binding site" description="axial binding residue" evidence="17">
    <location>
        <position position="169"/>
    </location>
    <ligand>
        <name>heme</name>
        <dbReference type="ChEBI" id="CHEBI:30413"/>
        <label>4</label>
    </ligand>
    <ligandPart>
        <name>Fe</name>
        <dbReference type="ChEBI" id="CHEBI:18248"/>
    </ligandPart>
</feature>
<dbReference type="GO" id="GO:0005506">
    <property type="term" value="F:iron ion binding"/>
    <property type="evidence" value="ECO:0007669"/>
    <property type="project" value="UniProtKB-UniRule"/>
</dbReference>
<dbReference type="EMBL" id="CP000463">
    <property type="protein sequence ID" value="ABJ08069.1"/>
    <property type="molecule type" value="Genomic_DNA"/>
</dbReference>
<evidence type="ECO:0000256" key="10">
    <source>
        <dbReference type="ARBA" id="ARBA00022982"/>
    </source>
</evidence>
<keyword evidence="5 15" id="KW-1003">Cell membrane</keyword>
<keyword evidence="12 15" id="KW-0408">Iron</keyword>
<feature type="binding site" description="covalent" evidence="16">
    <location>
        <position position="43"/>
    </location>
    <ligand>
        <name>heme</name>
        <dbReference type="ChEBI" id="CHEBI:30413"/>
        <label>1</label>
    </ligand>
</feature>
<dbReference type="Gene3D" id="1.10.3820.10">
    <property type="entry name" value="Di-heme elbow motif domain"/>
    <property type="match status" value="1"/>
</dbReference>
<comment type="subcellular location">
    <subcellularLocation>
        <location evidence="1">Cell inner membrane</location>
        <topology evidence="1">Single-pass type II membrane protein</topology>
    </subcellularLocation>
</comment>
<feature type="binding site" description="axial binding residue" evidence="17">
    <location>
        <position position="137"/>
    </location>
    <ligand>
        <name>heme</name>
        <dbReference type="ChEBI" id="CHEBI:30413"/>
        <label>3</label>
    </ligand>
    <ligandPart>
        <name>Fe</name>
        <dbReference type="ChEBI" id="CHEBI:18248"/>
    </ligandPart>
</feature>
<comment type="function">
    <text evidence="14">Mediates electron flow from quinones to the NapAB complex.</text>
</comment>
<dbReference type="InterPro" id="IPR036280">
    <property type="entry name" value="Multihaem_cyt_sf"/>
</dbReference>
<dbReference type="InterPro" id="IPR005126">
    <property type="entry name" value="NapC/NirT_cyt_c_N"/>
</dbReference>
<dbReference type="PIRSF" id="PIRSF000014">
    <property type="entry name" value="4_hem_cytch_TorC"/>
    <property type="match status" value="1"/>
</dbReference>
<dbReference type="GO" id="GO:0009055">
    <property type="term" value="F:electron transfer activity"/>
    <property type="evidence" value="ECO:0007669"/>
    <property type="project" value="UniProtKB-UniRule"/>
</dbReference>
<dbReference type="eggNOG" id="COG3005">
    <property type="taxonomic scope" value="Bacteria"/>
</dbReference>